<dbReference type="STRING" id="370438.PTH_2688"/>
<dbReference type="KEGG" id="pth:PTH_2688"/>
<keyword evidence="2" id="KW-0378">Hydrolase</keyword>
<protein>
    <submittedName>
        <fullName evidence="2">Zn-dependent hydrolases</fullName>
    </submittedName>
</protein>
<dbReference type="SMART" id="SM00849">
    <property type="entry name" value="Lactamase_B"/>
    <property type="match status" value="1"/>
</dbReference>
<reference evidence="3" key="1">
    <citation type="journal article" date="2008" name="Genome Res.">
        <title>The genome of Pelotomaculum thermopropionicum reveals niche-associated evolution in anaerobic microbiota.</title>
        <authorList>
            <person name="Kosaka T."/>
            <person name="Kato S."/>
            <person name="Shimoyama T."/>
            <person name="Ishii S."/>
            <person name="Abe T."/>
            <person name="Watanabe K."/>
        </authorList>
    </citation>
    <scope>NUCLEOTIDE SEQUENCE [LARGE SCALE GENOMIC DNA]</scope>
    <source>
        <strain evidence="3">DSM 13744 / JCM 10971 / SI</strain>
    </source>
</reference>
<dbReference type="SUPFAM" id="SSF56281">
    <property type="entry name" value="Metallo-hydrolase/oxidoreductase"/>
    <property type="match status" value="1"/>
</dbReference>
<feature type="domain" description="Metallo-beta-lactamase" evidence="1">
    <location>
        <begin position="26"/>
        <end position="206"/>
    </location>
</feature>
<dbReference type="InterPro" id="IPR036866">
    <property type="entry name" value="RibonucZ/Hydroxyglut_hydro"/>
</dbReference>
<evidence type="ECO:0000313" key="2">
    <source>
        <dbReference type="EMBL" id="BAF60868.1"/>
    </source>
</evidence>
<dbReference type="InterPro" id="IPR001279">
    <property type="entry name" value="Metallo-B-lactamas"/>
</dbReference>
<dbReference type="PANTHER" id="PTHR42951:SF4">
    <property type="entry name" value="ACYL-COENZYME A THIOESTERASE MBLAC2"/>
    <property type="match status" value="1"/>
</dbReference>
<name>A5CYR5_PELTS</name>
<proteinExistence type="predicted"/>
<organism evidence="2 3">
    <name type="scientific">Pelotomaculum thermopropionicum (strain DSM 13744 / JCM 10971 / SI)</name>
    <dbReference type="NCBI Taxonomy" id="370438"/>
    <lineage>
        <taxon>Bacteria</taxon>
        <taxon>Bacillati</taxon>
        <taxon>Bacillota</taxon>
        <taxon>Clostridia</taxon>
        <taxon>Eubacteriales</taxon>
        <taxon>Desulfotomaculaceae</taxon>
        <taxon>Pelotomaculum</taxon>
    </lineage>
</organism>
<gene>
    <name evidence="2" type="primary">GloB</name>
    <name evidence="2" type="ordered locus">PTH_2688</name>
</gene>
<sequence>MEMKKPDKVYERVYLVGGPEITDERDCCVYLVDGGSELALVDAGLGFSGRQILDNIRSSGIDPSLLKYVVATHGHIDHIGGLHFFQSLGAKVVCHELEKKAVSEGRPELTAEWYYNVKYRPVNPDLILSGDGEDLPVGDLKLHCLFTPGHTPGGVSLYLDVGGTRILFGQDIHGPFDPSWGADTDEWKKSMKKLLELKADILCEGHYGIYRPASRVKDYIESCLRSHA</sequence>
<accession>A5CYR5</accession>
<dbReference type="PANTHER" id="PTHR42951">
    <property type="entry name" value="METALLO-BETA-LACTAMASE DOMAIN-CONTAINING"/>
    <property type="match status" value="1"/>
</dbReference>
<dbReference type="EMBL" id="AP009389">
    <property type="protein sequence ID" value="BAF60868.1"/>
    <property type="molecule type" value="Genomic_DNA"/>
</dbReference>
<dbReference type="InterPro" id="IPR050855">
    <property type="entry name" value="NDM-1-like"/>
</dbReference>
<dbReference type="AlphaFoldDB" id="A5CYR5"/>
<dbReference type="eggNOG" id="COG0491">
    <property type="taxonomic scope" value="Bacteria"/>
</dbReference>
<keyword evidence="3" id="KW-1185">Reference proteome</keyword>
<evidence type="ECO:0000259" key="1">
    <source>
        <dbReference type="SMART" id="SM00849"/>
    </source>
</evidence>
<dbReference type="Proteomes" id="UP000006556">
    <property type="component" value="Chromosome"/>
</dbReference>
<dbReference type="HOGENOM" id="CLU_030571_2_4_9"/>
<evidence type="ECO:0000313" key="3">
    <source>
        <dbReference type="Proteomes" id="UP000006556"/>
    </source>
</evidence>
<dbReference type="GO" id="GO:0016787">
    <property type="term" value="F:hydrolase activity"/>
    <property type="evidence" value="ECO:0007669"/>
    <property type="project" value="UniProtKB-KW"/>
</dbReference>
<dbReference type="Gene3D" id="3.60.15.10">
    <property type="entry name" value="Ribonuclease Z/Hydroxyacylglutathione hydrolase-like"/>
    <property type="match status" value="1"/>
</dbReference>
<dbReference type="Pfam" id="PF00753">
    <property type="entry name" value="Lactamase_B"/>
    <property type="match status" value="1"/>
</dbReference>